<reference evidence="3" key="1">
    <citation type="submission" date="2023-06" db="EMBL/GenBank/DDBJ databases">
        <title>Genome-scale phylogeny and comparative genomics of the fungal order Sordariales.</title>
        <authorList>
            <consortium name="Lawrence Berkeley National Laboratory"/>
            <person name="Hensen N."/>
            <person name="Bonometti L."/>
            <person name="Westerberg I."/>
            <person name="Brannstrom I.O."/>
            <person name="Guillou S."/>
            <person name="Cros-Aarteil S."/>
            <person name="Calhoun S."/>
            <person name="Haridas S."/>
            <person name="Kuo A."/>
            <person name="Mondo S."/>
            <person name="Pangilinan J."/>
            <person name="Riley R."/>
            <person name="Labutti K."/>
            <person name="Andreopoulos B."/>
            <person name="Lipzen A."/>
            <person name="Chen C."/>
            <person name="Yanf M."/>
            <person name="Daum C."/>
            <person name="Ng V."/>
            <person name="Clum A."/>
            <person name="Steindorff A."/>
            <person name="Ohm R."/>
            <person name="Martin F."/>
            <person name="Silar P."/>
            <person name="Natvig D."/>
            <person name="Lalanne C."/>
            <person name="Gautier V."/>
            <person name="Ament-Velasquez S.L."/>
            <person name="Kruys A."/>
            <person name="Hutchinson M.I."/>
            <person name="Powell A.J."/>
            <person name="Barry K."/>
            <person name="Miller A.N."/>
            <person name="Grigoriev I.V."/>
            <person name="Debuchy R."/>
            <person name="Gladieux P."/>
            <person name="Thoren M.H."/>
            <person name="Johannesson H."/>
        </authorList>
    </citation>
    <scope>NUCLEOTIDE SEQUENCE</scope>
    <source>
        <strain evidence="3">SMH4607-1</strain>
    </source>
</reference>
<evidence type="ECO:0000256" key="2">
    <source>
        <dbReference type="SAM" id="MobiDB-lite"/>
    </source>
</evidence>
<evidence type="ECO:0000313" key="3">
    <source>
        <dbReference type="EMBL" id="KAK0702646.1"/>
    </source>
</evidence>
<dbReference type="Proteomes" id="UP001172102">
    <property type="component" value="Unassembled WGS sequence"/>
</dbReference>
<sequence length="284" mass="32430">MAMTNPSALCGQEDKHSADPTSRSFLGSPLFDEVVKSITDVIARGLGDGFRLCFRWAADDLENFHSELSQLPEYDAISRFEYDYRSGIVSLTTIALTTNDEVVRETVNKIIAICDTEATVIYEVAWSQSQQDVEYKAENYIRGTHGKVQAVVVLNVLYPNLEEVVRRKVIHSDHLEQPDGVVGLYLSDFYGPAGLPAVYCRPPARVSRFYPKKYQLEQEDHGILSSLLPQDSEELRHHLQEAECQSRKDKCQREEAECQSRKDKRQREEAECRSRKLEQRLAEL</sequence>
<organism evidence="3 4">
    <name type="scientific">Lasiosphaeris hirsuta</name>
    <dbReference type="NCBI Taxonomy" id="260670"/>
    <lineage>
        <taxon>Eukaryota</taxon>
        <taxon>Fungi</taxon>
        <taxon>Dikarya</taxon>
        <taxon>Ascomycota</taxon>
        <taxon>Pezizomycotina</taxon>
        <taxon>Sordariomycetes</taxon>
        <taxon>Sordariomycetidae</taxon>
        <taxon>Sordariales</taxon>
        <taxon>Lasiosphaeriaceae</taxon>
        <taxon>Lasiosphaeris</taxon>
    </lineage>
</organism>
<protein>
    <submittedName>
        <fullName evidence="3">Uncharacterized protein</fullName>
    </submittedName>
</protein>
<proteinExistence type="predicted"/>
<keyword evidence="1" id="KW-0175">Coiled coil</keyword>
<evidence type="ECO:0000313" key="4">
    <source>
        <dbReference type="Proteomes" id="UP001172102"/>
    </source>
</evidence>
<evidence type="ECO:0000256" key="1">
    <source>
        <dbReference type="SAM" id="Coils"/>
    </source>
</evidence>
<keyword evidence="4" id="KW-1185">Reference proteome</keyword>
<feature type="region of interest" description="Disordered" evidence="2">
    <location>
        <begin position="1"/>
        <end position="21"/>
    </location>
</feature>
<name>A0AA39ZS31_9PEZI</name>
<feature type="coiled-coil region" evidence="1">
    <location>
        <begin position="239"/>
        <end position="280"/>
    </location>
</feature>
<accession>A0AA39ZS31</accession>
<gene>
    <name evidence="3" type="ORF">B0H67DRAFT_594833</name>
</gene>
<dbReference type="EMBL" id="JAUKUA010000008">
    <property type="protein sequence ID" value="KAK0702646.1"/>
    <property type="molecule type" value="Genomic_DNA"/>
</dbReference>
<comment type="caution">
    <text evidence="3">The sequence shown here is derived from an EMBL/GenBank/DDBJ whole genome shotgun (WGS) entry which is preliminary data.</text>
</comment>
<dbReference type="AlphaFoldDB" id="A0AA39ZS31"/>